<evidence type="ECO:0000313" key="2">
    <source>
        <dbReference type="EMBL" id="EFH50130.1"/>
    </source>
</evidence>
<dbReference type="EMBL" id="GL348718">
    <property type="protein sequence ID" value="EFH50130.1"/>
    <property type="molecule type" value="Genomic_DNA"/>
</dbReference>
<dbReference type="HOGENOM" id="CLU_2981768_0_0_1"/>
<reference evidence="3" key="1">
    <citation type="journal article" date="2011" name="Nat. Genet.">
        <title>The Arabidopsis lyrata genome sequence and the basis of rapid genome size change.</title>
        <authorList>
            <person name="Hu T.T."/>
            <person name="Pattyn P."/>
            <person name="Bakker E.G."/>
            <person name="Cao J."/>
            <person name="Cheng J.-F."/>
            <person name="Clark R.M."/>
            <person name="Fahlgren N."/>
            <person name="Fawcett J.A."/>
            <person name="Grimwood J."/>
            <person name="Gundlach H."/>
            <person name="Haberer G."/>
            <person name="Hollister J.D."/>
            <person name="Ossowski S."/>
            <person name="Ottilar R.P."/>
            <person name="Salamov A.A."/>
            <person name="Schneeberger K."/>
            <person name="Spannagl M."/>
            <person name="Wang X."/>
            <person name="Yang L."/>
            <person name="Nasrallah M.E."/>
            <person name="Bergelson J."/>
            <person name="Carrington J.C."/>
            <person name="Gaut B.S."/>
            <person name="Schmutz J."/>
            <person name="Mayer K.F.X."/>
            <person name="Van de Peer Y."/>
            <person name="Grigoriev I.V."/>
            <person name="Nordborg M."/>
            <person name="Weigel D."/>
            <person name="Guo Y.-L."/>
        </authorList>
    </citation>
    <scope>NUCLEOTIDE SEQUENCE [LARGE SCALE GENOMIC DNA]</scope>
    <source>
        <strain evidence="3">cv. MN47</strain>
    </source>
</reference>
<protein>
    <submittedName>
        <fullName evidence="2">Predicted protein</fullName>
    </submittedName>
</protein>
<dbReference type="Gramene" id="scaffold_601868.1">
    <property type="protein sequence ID" value="scaffold_601868.1"/>
    <property type="gene ID" value="scaffold_601868.1"/>
</dbReference>
<evidence type="ECO:0000256" key="1">
    <source>
        <dbReference type="SAM" id="MobiDB-lite"/>
    </source>
</evidence>
<keyword evidence="3" id="KW-1185">Reference proteome</keyword>
<proteinExistence type="predicted"/>
<dbReference type="AlphaFoldDB" id="D7LXQ8"/>
<dbReference type="Proteomes" id="UP000008694">
    <property type="component" value="Unassembled WGS sequence"/>
</dbReference>
<sequence>MRERYRRSHRETIIRRQSQSPRESYSESVRETVTKPLEMPYFTSALSQNAVAFVTSNF</sequence>
<name>D7LXQ8_ARALL</name>
<evidence type="ECO:0000313" key="3">
    <source>
        <dbReference type="Proteomes" id="UP000008694"/>
    </source>
</evidence>
<feature type="region of interest" description="Disordered" evidence="1">
    <location>
        <begin position="1"/>
        <end position="29"/>
    </location>
</feature>
<accession>D7LXQ8</accession>
<organism evidence="3">
    <name type="scientific">Arabidopsis lyrata subsp. lyrata</name>
    <name type="common">Lyre-leaved rock-cress</name>
    <dbReference type="NCBI Taxonomy" id="81972"/>
    <lineage>
        <taxon>Eukaryota</taxon>
        <taxon>Viridiplantae</taxon>
        <taxon>Streptophyta</taxon>
        <taxon>Embryophyta</taxon>
        <taxon>Tracheophyta</taxon>
        <taxon>Spermatophyta</taxon>
        <taxon>Magnoliopsida</taxon>
        <taxon>eudicotyledons</taxon>
        <taxon>Gunneridae</taxon>
        <taxon>Pentapetalae</taxon>
        <taxon>rosids</taxon>
        <taxon>malvids</taxon>
        <taxon>Brassicales</taxon>
        <taxon>Brassicaceae</taxon>
        <taxon>Camelineae</taxon>
        <taxon>Arabidopsis</taxon>
    </lineage>
</organism>
<gene>
    <name evidence="2" type="ORF">ARALYDRAFT_909811</name>
</gene>